<feature type="compositionally biased region" description="Basic residues" evidence="7">
    <location>
        <begin position="130"/>
        <end position="139"/>
    </location>
</feature>
<keyword evidence="10" id="KW-1185">Reference proteome</keyword>
<dbReference type="InterPro" id="IPR036427">
    <property type="entry name" value="Bromodomain-like_sf"/>
</dbReference>
<evidence type="ECO:0000256" key="7">
    <source>
        <dbReference type="SAM" id="MobiDB-lite"/>
    </source>
</evidence>
<dbReference type="GeneID" id="119745918"/>
<feature type="compositionally biased region" description="Basic and acidic residues" evidence="7">
    <location>
        <begin position="140"/>
        <end position="151"/>
    </location>
</feature>
<dbReference type="PROSITE" id="PS50014">
    <property type="entry name" value="BROMODOMAIN_2"/>
    <property type="match status" value="1"/>
</dbReference>
<dbReference type="Proteomes" id="UP000887568">
    <property type="component" value="Unplaced"/>
</dbReference>
<dbReference type="RefSeq" id="XP_038078524.1">
    <property type="nucleotide sequence ID" value="XM_038222596.1"/>
</dbReference>
<comment type="subcellular location">
    <subcellularLocation>
        <location evidence="1">Nucleus</location>
    </subcellularLocation>
</comment>
<accession>A0A914BQT2</accession>
<feature type="compositionally biased region" description="Polar residues" evidence="7">
    <location>
        <begin position="154"/>
        <end position="177"/>
    </location>
</feature>
<evidence type="ECO:0000256" key="1">
    <source>
        <dbReference type="ARBA" id="ARBA00004123"/>
    </source>
</evidence>
<dbReference type="Pfam" id="PF00439">
    <property type="entry name" value="Bromodomain"/>
    <property type="match status" value="1"/>
</dbReference>
<feature type="compositionally biased region" description="Basic and acidic residues" evidence="7">
    <location>
        <begin position="12"/>
        <end position="28"/>
    </location>
</feature>
<evidence type="ECO:0000313" key="10">
    <source>
        <dbReference type="Proteomes" id="UP000887568"/>
    </source>
</evidence>
<dbReference type="AlphaFoldDB" id="A0A914BQT2"/>
<evidence type="ECO:0000256" key="4">
    <source>
        <dbReference type="ARBA" id="ARBA00023163"/>
    </source>
</evidence>
<dbReference type="PANTHER" id="PTHR22881">
    <property type="entry name" value="BROMODOMAIN CONTAINING PROTEIN"/>
    <property type="match status" value="1"/>
</dbReference>
<keyword evidence="5" id="KW-0539">Nucleus</keyword>
<dbReference type="InterPro" id="IPR051831">
    <property type="entry name" value="Bromodomain_contain_prot"/>
</dbReference>
<dbReference type="GO" id="GO:0005634">
    <property type="term" value="C:nucleus"/>
    <property type="evidence" value="ECO:0007669"/>
    <property type="project" value="UniProtKB-SubCell"/>
</dbReference>
<evidence type="ECO:0000256" key="6">
    <source>
        <dbReference type="PROSITE-ProRule" id="PRU00035"/>
    </source>
</evidence>
<sequence length="722" mass="79817">MGKKHKKHHKSDKNPADVSVTRDLRAEPPLKLVLKVGGKSQDPKAGKFDICVSKPEVSSRHVTPDDHRDHVTKSESHQKKKKKKRKWHEVQNDNSEQEKDAVEMESSQEEQPMETDEQEEDYKLKQLLTSKKKSSKKQRYHEDDSSERAEETLEQSSVASDRTTQDQGIESQTQTPSFREKENIEAMKGPLKKLLECLQKTIQRKDVDQFFAWPVNDVIAPGYSSIILHPMDFSTMKRKIDVSEYTSIEEYKSDFLLMCENATIYNRPETIYYKAAKRLQAVGLKCMNKEKVSILKRTFGYHDGSDISKSRTKASKRLPQSDVDASTEDSSMMDVLDSEDSNIPPTIGSASVADGIEEESPEEIIEQALQAAKDARDRLSARCPNSKLGFLRRDKTGTTTLAILNPSQSGAEENKQVNLGMLTGRLAQGTGSLPGFREDKRNKAIPVTYMAHGPFSSYGPQYDSSFANISKEDSDLLYSTYGDDAGVQYAQSIREYVEDCDDYVMKLVDNLLDTLTKGQHSKTVATLKKNSDKDSEKGNSADGTSHPGVSASESAGSQDAIKKEEGEDATVPAIQFDSLRTLSELGIDVSFLPAFEKLMGSDADAAAANDSAEIDSKLKSTSDLIGDLEKTQSARLSQKTPNHLQFIPKPSEQESSIAEKLTQQLLQLTAKIKPSDIVSAGAAQTAMGITPDVHAELVDEVQVLDKVESPSSSSAVQENLVA</sequence>
<dbReference type="SUPFAM" id="SSF47370">
    <property type="entry name" value="Bromodomain"/>
    <property type="match status" value="1"/>
</dbReference>
<feature type="compositionally biased region" description="Basic residues" evidence="7">
    <location>
        <begin position="1"/>
        <end position="11"/>
    </location>
</feature>
<reference evidence="9" key="1">
    <citation type="submission" date="2022-11" db="UniProtKB">
        <authorList>
            <consortium name="EnsemblMetazoa"/>
        </authorList>
    </citation>
    <scope>IDENTIFICATION</scope>
</reference>
<feature type="compositionally biased region" description="Basic and acidic residues" evidence="7">
    <location>
        <begin position="88"/>
        <end position="102"/>
    </location>
</feature>
<feature type="compositionally biased region" description="Basic and acidic residues" evidence="7">
    <location>
        <begin position="57"/>
        <end position="77"/>
    </location>
</feature>
<dbReference type="CDD" id="cd05513">
    <property type="entry name" value="Bromo_brd7_like"/>
    <property type="match status" value="1"/>
</dbReference>
<dbReference type="CTD" id="29117"/>
<feature type="domain" description="Bromo" evidence="8">
    <location>
        <begin position="203"/>
        <end position="273"/>
    </location>
</feature>
<evidence type="ECO:0000259" key="8">
    <source>
        <dbReference type="PROSITE" id="PS50014"/>
    </source>
</evidence>
<feature type="region of interest" description="Disordered" evidence="7">
    <location>
        <begin position="1"/>
        <end position="183"/>
    </location>
</feature>
<name>A0A914BQT2_PATMI</name>
<protein>
    <recommendedName>
        <fullName evidence="8">Bromo domain-containing protein</fullName>
    </recommendedName>
</protein>
<evidence type="ECO:0000256" key="5">
    <source>
        <dbReference type="ARBA" id="ARBA00023242"/>
    </source>
</evidence>
<dbReference type="PANTHER" id="PTHR22881:SF27">
    <property type="entry name" value="BROMODOMAIN CONTAINING 7_9"/>
    <property type="match status" value="1"/>
</dbReference>
<dbReference type="OMA" id="HQGHRER"/>
<dbReference type="InterPro" id="IPR021900">
    <property type="entry name" value="DUF3512"/>
</dbReference>
<keyword evidence="3 6" id="KW-0103">Bromodomain</keyword>
<evidence type="ECO:0000256" key="2">
    <source>
        <dbReference type="ARBA" id="ARBA00023015"/>
    </source>
</evidence>
<feature type="compositionally biased region" description="Basic residues" evidence="7">
    <location>
        <begin position="78"/>
        <end position="87"/>
    </location>
</feature>
<keyword evidence="4" id="KW-0804">Transcription</keyword>
<proteinExistence type="predicted"/>
<feature type="region of interest" description="Disordered" evidence="7">
    <location>
        <begin position="522"/>
        <end position="569"/>
    </location>
</feature>
<evidence type="ECO:0000256" key="3">
    <source>
        <dbReference type="ARBA" id="ARBA00023117"/>
    </source>
</evidence>
<dbReference type="Pfam" id="PF12024">
    <property type="entry name" value="DUF3512"/>
    <property type="match status" value="1"/>
</dbReference>
<dbReference type="PRINTS" id="PR00503">
    <property type="entry name" value="BROMODOMAIN"/>
</dbReference>
<dbReference type="Gene3D" id="1.20.920.10">
    <property type="entry name" value="Bromodomain-like"/>
    <property type="match status" value="1"/>
</dbReference>
<keyword evidence="2" id="KW-0805">Transcription regulation</keyword>
<feature type="compositionally biased region" description="Acidic residues" evidence="7">
    <location>
        <begin position="106"/>
        <end position="120"/>
    </location>
</feature>
<dbReference type="EnsemblMetazoa" id="XM_038222596.1">
    <property type="protein sequence ID" value="XP_038078524.1"/>
    <property type="gene ID" value="LOC119745918"/>
</dbReference>
<dbReference type="GO" id="GO:0006357">
    <property type="term" value="P:regulation of transcription by RNA polymerase II"/>
    <property type="evidence" value="ECO:0007669"/>
    <property type="project" value="TreeGrafter"/>
</dbReference>
<organism evidence="9 10">
    <name type="scientific">Patiria miniata</name>
    <name type="common">Bat star</name>
    <name type="synonym">Asterina miniata</name>
    <dbReference type="NCBI Taxonomy" id="46514"/>
    <lineage>
        <taxon>Eukaryota</taxon>
        <taxon>Metazoa</taxon>
        <taxon>Echinodermata</taxon>
        <taxon>Eleutherozoa</taxon>
        <taxon>Asterozoa</taxon>
        <taxon>Asteroidea</taxon>
        <taxon>Valvatacea</taxon>
        <taxon>Valvatida</taxon>
        <taxon>Asterinidae</taxon>
        <taxon>Patiria</taxon>
    </lineage>
</organism>
<dbReference type="OrthoDB" id="21648at2759"/>
<evidence type="ECO:0000313" key="9">
    <source>
        <dbReference type="EnsemblMetazoa" id="XP_038078524.1"/>
    </source>
</evidence>
<dbReference type="SMART" id="SM00297">
    <property type="entry name" value="BROMO"/>
    <property type="match status" value="1"/>
</dbReference>
<feature type="compositionally biased region" description="Basic and acidic residues" evidence="7">
    <location>
        <begin position="529"/>
        <end position="539"/>
    </location>
</feature>
<feature type="region of interest" description="Disordered" evidence="7">
    <location>
        <begin position="306"/>
        <end position="330"/>
    </location>
</feature>
<dbReference type="InterPro" id="IPR001487">
    <property type="entry name" value="Bromodomain"/>
</dbReference>